<organism evidence="2 3">
    <name type="scientific">Suillus fuscotomentosus</name>
    <dbReference type="NCBI Taxonomy" id="1912939"/>
    <lineage>
        <taxon>Eukaryota</taxon>
        <taxon>Fungi</taxon>
        <taxon>Dikarya</taxon>
        <taxon>Basidiomycota</taxon>
        <taxon>Agaricomycotina</taxon>
        <taxon>Agaricomycetes</taxon>
        <taxon>Agaricomycetidae</taxon>
        <taxon>Boletales</taxon>
        <taxon>Suillineae</taxon>
        <taxon>Suillaceae</taxon>
        <taxon>Suillus</taxon>
    </lineage>
</organism>
<comment type="caution">
    <text evidence="2">The sequence shown here is derived from an EMBL/GenBank/DDBJ whole genome shotgun (WGS) entry which is preliminary data.</text>
</comment>
<feature type="compositionally biased region" description="Polar residues" evidence="1">
    <location>
        <begin position="248"/>
        <end position="266"/>
    </location>
</feature>
<feature type="region of interest" description="Disordered" evidence="1">
    <location>
        <begin position="2472"/>
        <end position="2529"/>
    </location>
</feature>
<feature type="compositionally biased region" description="Polar residues" evidence="1">
    <location>
        <begin position="7"/>
        <end position="16"/>
    </location>
</feature>
<feature type="compositionally biased region" description="Polar residues" evidence="1">
    <location>
        <begin position="65"/>
        <end position="77"/>
    </location>
</feature>
<evidence type="ECO:0008006" key="4">
    <source>
        <dbReference type="Google" id="ProtNLM"/>
    </source>
</evidence>
<sequence length="2529" mass="287708">MPHWPSYSGQWDSQSHGEGDPSSYLPPHQPALQTMESTSHSFGQPLGNDSGMPHAPSAHNYHDYTYSQEPTRGSQVQPGIIAPDGSHLQDPAGSYVSLQSQLQLSTGSTFNQQPLAANQSEYHVSSNVVDNVHHGPAPTGTLLYPTSCDSSTSQVAFSHYGYHNPSATGGQHQPEVSDLRPADDTSACADHQPPYSQNPVGGGYNSLVQSEPLSSTANTFQQACSQYLQDGLSNLNATQCALQRPAFPQTSSHPISYEPSTSQATSPYGYHHLPPAGSSQHHPEAFDTGPSLNAYSNSHPPYSQNLVGGSYNTLVQLEPASSTSSVFQQAYSQYPQSAPQGPVFPPTSLYPNPSNPSTSQVASAYDYRDLHPAAGNSNHQPSYLPQDPAGGSYNHLAQSEPLPSTLSTSQQSVGEVLHDGSSNIAQNASNVSTLFPTALDPSTSQAQSSWSALSAPSSTNQEQPGSQGYSARMDRSRQAHRKLERIKRVISTTSQPYLSSAQRRAIQTTTPLPIESLLVDKVKAEASRLMHVSLLRETLYPTKDRIDELADAALDDAITSHRNDDNATALSQWKLRTEGQGTLIRLKGIIKQVHKDSQGKSCARGLVAGAYDLPVKILFKNTNDIAQSRKTEASVLLLDYDFLDTIVQREHGGQLQSFRVPFGNRTVTIMTEYILIDQGYRQYIPLKTLDDWKPGLRNIFALFAAACELEIRQCVETGWFKPVDLYAQGSMIYQRMTDRMDSLEGTDLEEFRGLLNFMHRLLLTAPAVWKDRMRERKHLEDYALAFSMHFDSYTVSSALRTWYWQVYTIYQTRRAFAVQCNLARVQYDALLKWRIQLRAKMKLLRQARFVENLILQRRILKAWKVKFEERQRQKKLEHLEIRRLRTFMTAWHQKHQRIRFRRLAAQQIDDLRIKRDALRLWTNRVIEIKLQELEVSQKNTHTLTVFAFKKWKNICLRHVEDLSLMESHLDIKRAESVRRMFHRWLMAARARRHKRVTLREKELEFDRANVQVAWNRWRERYMDEKLRPLVSSVASSTNHTSVTPKTIATPDSHSESKESYLPYVWYLAFEDSGMFSFFLTITHMSTPVQSLPSIRFQASRTKMRYWAIWRASMPQALLAKRARETHNDAVLNRVFEKWHQAYKTKTHLKEIARARYLRLPSVSPGRANPTPKPPAHTSRSPFPRQNTRIESETEGSEVGPSRPTRSSVLSAKPSSRGLRDPSPTRSNKTSIPPSQAPSSPVRPRFTVRRAINPAMSRSFRVREVSPTRSNYTSTPREEPERSRLWHEFKHTGISAFDGYLRKDDCFQDAARHAQSHCEVSHMSEDERIQGSPFVNLLQLATIRHLSNVLHLATMSDHTFHTMHYSGYLREIREAGSFLGCSANSWDQPNCASRFVDGWKLDVYRTITMEKLALIRFFLEQQRGFTAAHQNWERSSTDLRNLISVLKSTSDNIRDVADKILPARTGLVRAHLRPVAPCKPITKLGSVETRVLPGAPGPVASQHSNSDSENERNDVLMDLEGPAFRNTFELEHNILEEPALPRRRIPRPFQVDDIEHLAEDFNDVILDEVGVPSPPIRSRIQRIVLTLRDTLQTAFNSFGICRIYPRRPSFEPNNSIVSSLLAKSCPTIVQGPDSQVFPPPYPFSNMSVYRLMTWMSSGSHRKSETEVQRLIKDVVQADDFDVKHFEEFSVRRNLRKLDRHEGENFTVPDDWIEADVTIDIPMKSREEGPQKYTVPGFHYRSLVEVIRAAFSDIQAGAFHLMPFKRLWKDPLDDRQERVYDELYASDAWLQAQDDLQKLPKEPGCSLERVIAGLMFFSDATHLANFRTAKAWPLYLYFGNLTKYVRSSPRSGACHLVGFLPFMSRLDCQLPDGVKDTLSKLSRISKTGMAALHTHCRRELFHACWDILLDEEFLHAYRHGIVLKCSDGNQFVNKLGSFGLDPFRMLVIDFMHECELGTWKALFTHLIRLLYALPGGNQLVATLDSRFRQVPTFGNGVIRKFANNTSEMKRLAARDFEDILQCSIAVFEGLFPAEHDAVVQSLLYRFAQWHALAKLRIQSESTLTFLDETFKRLSQKLRSFQRDTCAAFNTIELPREKAARQRRIAQHSELNTTSAESSQPRVKKFNLGTYKFHAMGDYVRTIRFFGTTDSFTTQMGELAHRAIKAFYPLTSKLDTPTQLAKHERRRRVLQRVAEAGGIFSADSQSSIDASSSISSDQHHHIANNRSNPVDIFAFLREHHDDPAVKVENFVPKLKDHILFRLRKLDISYCDHTFTNEERNTVIIPNHTIYSLQTMQVHYTTYDLRHEYDTVNPRTHADVMVLSGETTPSHPYWYARVLGIYHVETWLTDVSQPVKQHLNVLWVRWLAPPQNHESGLNRARLPKVAFVEESDSDAFGFLDPSQVIRGAHLIPAFASERGTSALRYRKSLARPEGELDDWEEHYVGIFVDRDMFMRYTHFGIGHPVMIRRITRDCLSSEPPAGTMDIDDEGISDGEGLEEFDDEQEESDHAFSDEELGDGNEGSDDDEFDDLSF</sequence>
<gene>
    <name evidence="2" type="ORF">F5891DRAFT_1206757</name>
</gene>
<feature type="compositionally biased region" description="Polar residues" evidence="1">
    <location>
        <begin position="1223"/>
        <end position="1238"/>
    </location>
</feature>
<dbReference type="RefSeq" id="XP_041229710.1">
    <property type="nucleotide sequence ID" value="XM_041369050.1"/>
</dbReference>
<reference evidence="2" key="1">
    <citation type="journal article" date="2020" name="New Phytol.">
        <title>Comparative genomics reveals dynamic genome evolution in host specialist ectomycorrhizal fungi.</title>
        <authorList>
            <person name="Lofgren L.A."/>
            <person name="Nguyen N.H."/>
            <person name="Vilgalys R."/>
            <person name="Ruytinx J."/>
            <person name="Liao H.L."/>
            <person name="Branco S."/>
            <person name="Kuo A."/>
            <person name="LaButti K."/>
            <person name="Lipzen A."/>
            <person name="Andreopoulos W."/>
            <person name="Pangilinan J."/>
            <person name="Riley R."/>
            <person name="Hundley H."/>
            <person name="Na H."/>
            <person name="Barry K."/>
            <person name="Grigoriev I.V."/>
            <person name="Stajich J.E."/>
            <person name="Kennedy P.G."/>
        </authorList>
    </citation>
    <scope>NUCLEOTIDE SEQUENCE</scope>
    <source>
        <strain evidence="2">FC203</strain>
    </source>
</reference>
<dbReference type="Proteomes" id="UP001195769">
    <property type="component" value="Unassembled WGS sequence"/>
</dbReference>
<feature type="compositionally biased region" description="Acidic residues" evidence="1">
    <location>
        <begin position="2509"/>
        <end position="2529"/>
    </location>
</feature>
<feature type="region of interest" description="Disordered" evidence="1">
    <location>
        <begin position="165"/>
        <end position="209"/>
    </location>
</feature>
<evidence type="ECO:0000256" key="1">
    <source>
        <dbReference type="SAM" id="MobiDB-lite"/>
    </source>
</evidence>
<feature type="region of interest" description="Disordered" evidence="1">
    <location>
        <begin position="439"/>
        <end position="480"/>
    </location>
</feature>
<proteinExistence type="predicted"/>
<feature type="compositionally biased region" description="Acidic residues" evidence="1">
    <location>
        <begin position="2481"/>
        <end position="2502"/>
    </location>
</feature>
<dbReference type="GeneID" id="64663348"/>
<dbReference type="InterPro" id="IPR041078">
    <property type="entry name" value="Plavaka"/>
</dbReference>
<feature type="region of interest" description="Disordered" evidence="1">
    <location>
        <begin position="1"/>
        <end position="92"/>
    </location>
</feature>
<accession>A0AAD4ED90</accession>
<feature type="compositionally biased region" description="Polar residues" evidence="1">
    <location>
        <begin position="395"/>
        <end position="413"/>
    </location>
</feature>
<feature type="region of interest" description="Disordered" evidence="1">
    <location>
        <begin position="247"/>
        <end position="300"/>
    </location>
</feature>
<dbReference type="EMBL" id="JABBWK010000010">
    <property type="protein sequence ID" value="KAG1904135.1"/>
    <property type="molecule type" value="Genomic_DNA"/>
</dbReference>
<keyword evidence="3" id="KW-1185">Reference proteome</keyword>
<name>A0AAD4ED90_9AGAM</name>
<feature type="compositionally biased region" description="Polar residues" evidence="1">
    <location>
        <begin position="1203"/>
        <end position="1213"/>
    </location>
</feature>
<feature type="compositionally biased region" description="Polar residues" evidence="1">
    <location>
        <begin position="349"/>
        <end position="362"/>
    </location>
</feature>
<dbReference type="Pfam" id="PF18759">
    <property type="entry name" value="Plavaka"/>
    <property type="match status" value="1"/>
</dbReference>
<evidence type="ECO:0000313" key="3">
    <source>
        <dbReference type="Proteomes" id="UP001195769"/>
    </source>
</evidence>
<protein>
    <recommendedName>
        <fullName evidence="4">Sfi1 spindle body domain-containing protein</fullName>
    </recommendedName>
</protein>
<feature type="compositionally biased region" description="Low complexity" evidence="1">
    <location>
        <begin position="441"/>
        <end position="459"/>
    </location>
</feature>
<feature type="compositionally biased region" description="Polar residues" evidence="1">
    <location>
        <begin position="290"/>
        <end position="300"/>
    </location>
</feature>
<feature type="compositionally biased region" description="Polar residues" evidence="1">
    <location>
        <begin position="460"/>
        <end position="469"/>
    </location>
</feature>
<feature type="region of interest" description="Disordered" evidence="1">
    <location>
        <begin position="1491"/>
        <end position="1511"/>
    </location>
</feature>
<evidence type="ECO:0000313" key="2">
    <source>
        <dbReference type="EMBL" id="KAG1904135.1"/>
    </source>
</evidence>
<feature type="compositionally biased region" description="Polar residues" evidence="1">
    <location>
        <begin position="1177"/>
        <end position="1188"/>
    </location>
</feature>
<feature type="region of interest" description="Disordered" evidence="1">
    <location>
        <begin position="335"/>
        <end position="413"/>
    </location>
</feature>
<feature type="region of interest" description="Disordered" evidence="1">
    <location>
        <begin position="1160"/>
        <end position="1250"/>
    </location>
</feature>
<feature type="compositionally biased region" description="Polar residues" evidence="1">
    <location>
        <begin position="31"/>
        <end position="42"/>
    </location>
</feature>